<dbReference type="InterPro" id="IPR013595">
    <property type="entry name" value="Pept_S33_TAP-like_C"/>
</dbReference>
<dbReference type="SUPFAM" id="SSF53474">
    <property type="entry name" value="alpha/beta-Hydrolases"/>
    <property type="match status" value="1"/>
</dbReference>
<evidence type="ECO:0000259" key="5">
    <source>
        <dbReference type="Pfam" id="PF08386"/>
    </source>
</evidence>
<proteinExistence type="inferred from homology"/>
<evidence type="ECO:0000256" key="2">
    <source>
        <dbReference type="ARBA" id="ARBA00022729"/>
    </source>
</evidence>
<dbReference type="Proteomes" id="UP001500102">
    <property type="component" value="Unassembled WGS sequence"/>
</dbReference>
<dbReference type="GO" id="GO:0016787">
    <property type="term" value="F:hydrolase activity"/>
    <property type="evidence" value="ECO:0007669"/>
    <property type="project" value="UniProtKB-KW"/>
</dbReference>
<evidence type="ECO:0000256" key="1">
    <source>
        <dbReference type="ARBA" id="ARBA00010088"/>
    </source>
</evidence>
<dbReference type="InterPro" id="IPR051601">
    <property type="entry name" value="Serine_prot/Carboxylest_S33"/>
</dbReference>
<name>A0ABP5KH86_9MICC</name>
<sequence>MKPARPKSARSRSLAIGMRAVGAAALAVTLASCSLFGGGSGGGSGAATSGAASGQADPSIAAAAPAELRSFYSQRIDWKPCESSFQCAKIKVPLDYSKPDGDHIELAAIKLPTKGNKKGTLLVNPGGPGGSGYDFVRDAANTNISEKVRSAYDIVGFDPRGVKRSAPVTCLTDAERDASRAKTYALDTDAGLQAALADNKAIAAKCAENTGPVLGQIDTVSAAKDLDILRGVVNDAKLNYLGYSYGTLLGATYASLFPDNVGRLVLDGALDPSLSYEELTAGQTVAFDKALHTYVANCQQTSGCPMTGSAEDGVQQIRNAINAAEANPLPSKDGRKVSGSTFVSGLIIPLYNNDNWPILTRALGQALAGDGTGMMQLADFGADRDPSGTYTSNSSFAFNAINCLDYPMVTDTASMRAEDQKLRQLSPTLGYYFAYGGTNCMDWPYKNVRTPAPVEYKGSAPIVVVGTTGDPATPVEWASSLRKQLGNASLLTWKGEGHTAYGRSNSCIGNAVDDYLVDGKTPADNTVC</sequence>
<protein>
    <submittedName>
        <fullName evidence="6">Alpha/beta hydrolase</fullName>
    </submittedName>
</protein>
<dbReference type="Gene3D" id="3.40.50.1820">
    <property type="entry name" value="alpha/beta hydrolase"/>
    <property type="match status" value="1"/>
</dbReference>
<dbReference type="RefSeq" id="WP_344363064.1">
    <property type="nucleotide sequence ID" value="NZ_BAAAQB010000012.1"/>
</dbReference>
<accession>A0ABP5KH86</accession>
<feature type="domain" description="AB hydrolase-1" evidence="4">
    <location>
        <begin position="120"/>
        <end position="324"/>
    </location>
</feature>
<dbReference type="InterPro" id="IPR000073">
    <property type="entry name" value="AB_hydrolase_1"/>
</dbReference>
<dbReference type="PROSITE" id="PS51257">
    <property type="entry name" value="PROKAR_LIPOPROTEIN"/>
    <property type="match status" value="1"/>
</dbReference>
<evidence type="ECO:0000313" key="6">
    <source>
        <dbReference type="EMBL" id="GAA2130371.1"/>
    </source>
</evidence>
<dbReference type="Pfam" id="PF00561">
    <property type="entry name" value="Abhydrolase_1"/>
    <property type="match status" value="1"/>
</dbReference>
<evidence type="ECO:0000256" key="3">
    <source>
        <dbReference type="ARBA" id="ARBA00022801"/>
    </source>
</evidence>
<dbReference type="InterPro" id="IPR029058">
    <property type="entry name" value="AB_hydrolase_fold"/>
</dbReference>
<organism evidence="6 7">
    <name type="scientific">Arthrobacter humicola</name>
    <dbReference type="NCBI Taxonomy" id="409291"/>
    <lineage>
        <taxon>Bacteria</taxon>
        <taxon>Bacillati</taxon>
        <taxon>Actinomycetota</taxon>
        <taxon>Actinomycetes</taxon>
        <taxon>Micrococcales</taxon>
        <taxon>Micrococcaceae</taxon>
        <taxon>Arthrobacter</taxon>
    </lineage>
</organism>
<dbReference type="Pfam" id="PF08386">
    <property type="entry name" value="Abhydrolase_4"/>
    <property type="match status" value="1"/>
</dbReference>
<gene>
    <name evidence="6" type="ORF">GCM10009825_11310</name>
</gene>
<dbReference type="PANTHER" id="PTHR43248">
    <property type="entry name" value="2-SUCCINYL-6-HYDROXY-2,4-CYCLOHEXADIENE-1-CARBOXYLATE SYNTHASE"/>
    <property type="match status" value="1"/>
</dbReference>
<evidence type="ECO:0000313" key="7">
    <source>
        <dbReference type="Proteomes" id="UP001500102"/>
    </source>
</evidence>
<evidence type="ECO:0000259" key="4">
    <source>
        <dbReference type="Pfam" id="PF00561"/>
    </source>
</evidence>
<keyword evidence="3 6" id="KW-0378">Hydrolase</keyword>
<keyword evidence="7" id="KW-1185">Reference proteome</keyword>
<feature type="domain" description="Peptidase S33 tripeptidyl aminopeptidase-like C-terminal" evidence="5">
    <location>
        <begin position="427"/>
        <end position="528"/>
    </location>
</feature>
<keyword evidence="2" id="KW-0732">Signal</keyword>
<comment type="similarity">
    <text evidence="1">Belongs to the peptidase S33 family.</text>
</comment>
<reference evidence="7" key="1">
    <citation type="journal article" date="2019" name="Int. J. Syst. Evol. Microbiol.">
        <title>The Global Catalogue of Microorganisms (GCM) 10K type strain sequencing project: providing services to taxonomists for standard genome sequencing and annotation.</title>
        <authorList>
            <consortium name="The Broad Institute Genomics Platform"/>
            <consortium name="The Broad Institute Genome Sequencing Center for Infectious Disease"/>
            <person name="Wu L."/>
            <person name="Ma J."/>
        </authorList>
    </citation>
    <scope>NUCLEOTIDE SEQUENCE [LARGE SCALE GENOMIC DNA]</scope>
    <source>
        <strain evidence="7">JCM 15921</strain>
    </source>
</reference>
<dbReference type="EMBL" id="BAAAQB010000012">
    <property type="protein sequence ID" value="GAA2130371.1"/>
    <property type="molecule type" value="Genomic_DNA"/>
</dbReference>
<comment type="caution">
    <text evidence="6">The sequence shown here is derived from an EMBL/GenBank/DDBJ whole genome shotgun (WGS) entry which is preliminary data.</text>
</comment>
<dbReference type="PANTHER" id="PTHR43248:SF29">
    <property type="entry name" value="TRIPEPTIDYL AMINOPEPTIDASE"/>
    <property type="match status" value="1"/>
</dbReference>